<keyword evidence="3" id="KW-1185">Reference proteome</keyword>
<proteinExistence type="predicted"/>
<keyword evidence="1" id="KW-0175">Coiled coil</keyword>
<dbReference type="RefSeq" id="WP_125670915.1">
    <property type="nucleotide sequence ID" value="NZ_RCOS01000062.1"/>
</dbReference>
<evidence type="ECO:0000313" key="2">
    <source>
        <dbReference type="EMBL" id="RSN76293.1"/>
    </source>
</evidence>
<gene>
    <name evidence="2" type="ORF">D6D85_04925</name>
</gene>
<name>A0A429GRG8_9CREN</name>
<reference evidence="2 3" key="1">
    <citation type="submission" date="2018-10" db="EMBL/GenBank/DDBJ databases">
        <title>Co-occurring genomic capacity for anaerobic methane metabolism and dissimilatory sulfite reduction discovered in the Korarchaeota.</title>
        <authorList>
            <person name="Mckay L.J."/>
            <person name="Dlakic M."/>
            <person name="Fields M.W."/>
            <person name="Delmont T.O."/>
            <person name="Eren A.M."/>
            <person name="Jay Z.J."/>
            <person name="Klingelsmith K.B."/>
            <person name="Rusch D.B."/>
            <person name="Inskeep W.P."/>
        </authorList>
    </citation>
    <scope>NUCLEOTIDE SEQUENCE [LARGE SCALE GENOMIC DNA]</scope>
    <source>
        <strain evidence="2 3">MDKW</strain>
    </source>
</reference>
<organism evidence="2 3">
    <name type="scientific">Candidatus Methanodesulfokora washburnensis</name>
    <dbReference type="NCBI Taxonomy" id="2478471"/>
    <lineage>
        <taxon>Archaea</taxon>
        <taxon>Thermoproteota</taxon>
        <taxon>Candidatus Korarchaeia</taxon>
        <taxon>Candidatus Korarchaeia incertae sedis</taxon>
        <taxon>Candidatus Methanodesulfokora</taxon>
    </lineage>
</organism>
<evidence type="ECO:0000256" key="1">
    <source>
        <dbReference type="SAM" id="Coils"/>
    </source>
</evidence>
<accession>A0A429GRG8</accession>
<protein>
    <submittedName>
        <fullName evidence="2">Uncharacterized protein</fullName>
    </submittedName>
</protein>
<dbReference type="Proteomes" id="UP000277582">
    <property type="component" value="Unassembled WGS sequence"/>
</dbReference>
<dbReference type="AlphaFoldDB" id="A0A429GRG8"/>
<dbReference type="EMBL" id="RCOS01000062">
    <property type="protein sequence ID" value="RSN76293.1"/>
    <property type="molecule type" value="Genomic_DNA"/>
</dbReference>
<evidence type="ECO:0000313" key="3">
    <source>
        <dbReference type="Proteomes" id="UP000277582"/>
    </source>
</evidence>
<sequence length="364" mass="42434">MSEKKSGSEIVKRHKEVYRRIVRVYEKLKEGPASVKELADKLKNDSAFAGIAHATIDKEIRFALSVLKGIEVVEERKDGKYRVVRRKIILKDDALRNVLLQHSKYLLSDFLAILGRSYFKLPDPSEIFSNEKYKYLLEHLKTGYPEIYSNMEEMIRIKEEIQDLQKEICEKIRDYLLEYNIPIEVEKEVESGRVYSAISSMFGGSGEVVRSEEVVDDRIRDVVKLCLIDNIPPCNIDCLPDTLDMQKTEGMVQLLIEDRGGEVIFAWLKPDLIEAINKALSLDSIRITYEKLKENERNYEERRKRYEEDMKKIVTDFQNGFPLLGRCDICRDYLEDLSEKGRKNQEELERYLGNMLTALLRKGS</sequence>
<comment type="caution">
    <text evidence="2">The sequence shown here is derived from an EMBL/GenBank/DDBJ whole genome shotgun (WGS) entry which is preliminary data.</text>
</comment>
<feature type="coiled-coil region" evidence="1">
    <location>
        <begin position="282"/>
        <end position="354"/>
    </location>
</feature>